<keyword evidence="1" id="KW-1133">Transmembrane helix</keyword>
<name>A0A558H2N4_PAENT</name>
<evidence type="ECO:0008006" key="4">
    <source>
        <dbReference type="Google" id="ProtNLM"/>
    </source>
</evidence>
<dbReference type="EMBL" id="VNFK01000006">
    <property type="protein sequence ID" value="TVU63383.1"/>
    <property type="molecule type" value="Genomic_DNA"/>
</dbReference>
<feature type="transmembrane region" description="Helical" evidence="1">
    <location>
        <begin position="48"/>
        <end position="68"/>
    </location>
</feature>
<organism evidence="2 3">
    <name type="scientific">Paenarthrobacter nitroguajacolicus</name>
    <name type="common">Arthrobacter nitroguajacolicus</name>
    <dbReference type="NCBI Taxonomy" id="211146"/>
    <lineage>
        <taxon>Bacteria</taxon>
        <taxon>Bacillati</taxon>
        <taxon>Actinomycetota</taxon>
        <taxon>Actinomycetes</taxon>
        <taxon>Micrococcales</taxon>
        <taxon>Micrococcaceae</taxon>
        <taxon>Paenarthrobacter</taxon>
    </lineage>
</organism>
<dbReference type="OrthoDB" id="4965440at2"/>
<comment type="caution">
    <text evidence="2">The sequence shown here is derived from an EMBL/GenBank/DDBJ whole genome shotgun (WGS) entry which is preliminary data.</text>
</comment>
<keyword evidence="1" id="KW-0472">Membrane</keyword>
<evidence type="ECO:0000313" key="3">
    <source>
        <dbReference type="Proteomes" id="UP000316500"/>
    </source>
</evidence>
<keyword evidence="1" id="KW-0812">Transmembrane</keyword>
<sequence>MPLSRADVLNPLLDTLKGRLRIALCLRSGSTEKATTCARTSNAQNGSAVVEFTFLALLLMVPVVYFIVTVGQIQGGSFAVVGAADQAAKVFVTQGDPANARTAAEQTVLVALRDYGYTREQASMDITCDRSDCLSAGTMVTVTVWLDVPLPLVPFGDVRASRLSASAAQVVGRFA</sequence>
<proteinExistence type="predicted"/>
<dbReference type="AlphaFoldDB" id="A0A558H2N4"/>
<evidence type="ECO:0000313" key="2">
    <source>
        <dbReference type="EMBL" id="TVU63383.1"/>
    </source>
</evidence>
<reference evidence="2 3" key="1">
    <citation type="submission" date="2019-07" db="EMBL/GenBank/DDBJ databases">
        <title>Diversity of Bacteria from Kongsfjorden, Arctic.</title>
        <authorList>
            <person name="Yu Y."/>
        </authorList>
    </citation>
    <scope>NUCLEOTIDE SEQUENCE [LARGE SCALE GENOMIC DNA]</scope>
    <source>
        <strain evidence="2 3">SM1928</strain>
    </source>
</reference>
<dbReference type="RefSeq" id="WP_144649886.1">
    <property type="nucleotide sequence ID" value="NZ_VNFK01000006.1"/>
</dbReference>
<protein>
    <recommendedName>
        <fullName evidence="4">Pilus assembly protein</fullName>
    </recommendedName>
</protein>
<accession>A0A558H2N4</accession>
<gene>
    <name evidence="2" type="ORF">FQP90_10410</name>
</gene>
<dbReference type="Proteomes" id="UP000316500">
    <property type="component" value="Unassembled WGS sequence"/>
</dbReference>
<evidence type="ECO:0000256" key="1">
    <source>
        <dbReference type="SAM" id="Phobius"/>
    </source>
</evidence>